<dbReference type="Gene3D" id="3.90.320.10">
    <property type="match status" value="1"/>
</dbReference>
<dbReference type="Pfam" id="PF09588">
    <property type="entry name" value="YqaJ"/>
    <property type="match status" value="1"/>
</dbReference>
<gene>
    <name evidence="2" type="ORF">LVY65_07225</name>
</gene>
<sequence length="295" mass="32914">MGDIIELKALFAGERREQASRPLLDWPRLEQLGLDEGERAGRLAGIGGSDANIILSGDRDRILALWREKRGEAEGPDLGANLAVMLGCWTEPFNRLWYEKLTGQRVDRLAVALTCPTNPWRRCTLDGYIVDSDTIWEAKHSNAFAKAEEVLERYMPQLQHNMALARVERAILSVIFGNHKYELFEVASDWVYQIELLQAEVDFWDCVQTGREPVPAVPPTPPKPIGVREVCLEGNNAWAAAAADWLANRDAARLHASATNELKQLVEPDVARAFGHGIEARRSKAGAITIRELGQ</sequence>
<dbReference type="EMBL" id="JAKFGM010000002">
    <property type="protein sequence ID" value="MCF2514854.1"/>
    <property type="molecule type" value="Genomic_DNA"/>
</dbReference>
<keyword evidence="3" id="KW-1185">Reference proteome</keyword>
<dbReference type="AlphaFoldDB" id="A0A9X1TW34"/>
<reference evidence="2" key="1">
    <citation type="submission" date="2022-01" db="EMBL/GenBank/DDBJ databases">
        <authorList>
            <person name="Jo J.-H."/>
            <person name="Im W.-T."/>
        </authorList>
    </citation>
    <scope>NUCLEOTIDE SEQUENCE</scope>
    <source>
        <strain evidence="2">G124</strain>
    </source>
</reference>
<dbReference type="InterPro" id="IPR011335">
    <property type="entry name" value="Restrct_endonuc-II-like"/>
</dbReference>
<dbReference type="SUPFAM" id="SSF52980">
    <property type="entry name" value="Restriction endonuclease-like"/>
    <property type="match status" value="1"/>
</dbReference>
<evidence type="ECO:0000313" key="3">
    <source>
        <dbReference type="Proteomes" id="UP001139410"/>
    </source>
</evidence>
<dbReference type="InterPro" id="IPR011604">
    <property type="entry name" value="PDDEXK-like_dom_sf"/>
</dbReference>
<dbReference type="InterPro" id="IPR019080">
    <property type="entry name" value="YqaJ_viral_recombinase"/>
</dbReference>
<organism evidence="2 3">
    <name type="scientific">Sphingomonas cremea</name>
    <dbReference type="NCBI Taxonomy" id="2904799"/>
    <lineage>
        <taxon>Bacteria</taxon>
        <taxon>Pseudomonadati</taxon>
        <taxon>Pseudomonadota</taxon>
        <taxon>Alphaproteobacteria</taxon>
        <taxon>Sphingomonadales</taxon>
        <taxon>Sphingomonadaceae</taxon>
        <taxon>Sphingomonas</taxon>
    </lineage>
</organism>
<feature type="domain" description="YqaJ viral recombinase" evidence="1">
    <location>
        <begin position="42"/>
        <end position="165"/>
    </location>
</feature>
<evidence type="ECO:0000313" key="2">
    <source>
        <dbReference type="EMBL" id="MCF2514854.1"/>
    </source>
</evidence>
<proteinExistence type="predicted"/>
<protein>
    <submittedName>
        <fullName evidence="2">YqaJ viral recombinase family protein</fullName>
    </submittedName>
</protein>
<accession>A0A9X1TW34</accession>
<comment type="caution">
    <text evidence="2">The sequence shown here is derived from an EMBL/GenBank/DDBJ whole genome shotgun (WGS) entry which is preliminary data.</text>
</comment>
<dbReference type="Proteomes" id="UP001139410">
    <property type="component" value="Unassembled WGS sequence"/>
</dbReference>
<evidence type="ECO:0000259" key="1">
    <source>
        <dbReference type="Pfam" id="PF09588"/>
    </source>
</evidence>
<dbReference type="RefSeq" id="WP_235067350.1">
    <property type="nucleotide sequence ID" value="NZ_JAKFGM010000002.1"/>
</dbReference>
<name>A0A9X1TW34_9SPHN</name>